<name>A0A8X6PP59_NEPPI</name>
<organism evidence="1 2">
    <name type="scientific">Nephila pilipes</name>
    <name type="common">Giant wood spider</name>
    <name type="synonym">Nephila maculata</name>
    <dbReference type="NCBI Taxonomy" id="299642"/>
    <lineage>
        <taxon>Eukaryota</taxon>
        <taxon>Metazoa</taxon>
        <taxon>Ecdysozoa</taxon>
        <taxon>Arthropoda</taxon>
        <taxon>Chelicerata</taxon>
        <taxon>Arachnida</taxon>
        <taxon>Araneae</taxon>
        <taxon>Araneomorphae</taxon>
        <taxon>Entelegynae</taxon>
        <taxon>Araneoidea</taxon>
        <taxon>Nephilidae</taxon>
        <taxon>Nephila</taxon>
    </lineage>
</organism>
<comment type="caution">
    <text evidence="1">The sequence shown here is derived from an EMBL/GenBank/DDBJ whole genome shotgun (WGS) entry which is preliminary data.</text>
</comment>
<sequence length="157" mass="16892">MLRKTSNLPETSTSAAELRLILSTVFSKVLDLSTVPPLGRGKVVSSKTQGSFSDITSEPVPLLNTGGKSFHRCSPPRISSMGYLLILAFLSKGFEKTMGGEHNFPPRAGHHWCYLPSSGSFDGLAPIWRILLAPRGAPLGFILEAASTRVFPRAPSP</sequence>
<reference evidence="1" key="1">
    <citation type="submission" date="2020-08" db="EMBL/GenBank/DDBJ databases">
        <title>Multicomponent nature underlies the extraordinary mechanical properties of spider dragline silk.</title>
        <authorList>
            <person name="Kono N."/>
            <person name="Nakamura H."/>
            <person name="Mori M."/>
            <person name="Yoshida Y."/>
            <person name="Ohtoshi R."/>
            <person name="Malay A.D."/>
            <person name="Moran D.A.P."/>
            <person name="Tomita M."/>
            <person name="Numata K."/>
            <person name="Arakawa K."/>
        </authorList>
    </citation>
    <scope>NUCLEOTIDE SEQUENCE</scope>
</reference>
<proteinExistence type="predicted"/>
<protein>
    <submittedName>
        <fullName evidence="1">Uncharacterized protein</fullName>
    </submittedName>
</protein>
<keyword evidence="2" id="KW-1185">Reference proteome</keyword>
<dbReference type="EMBL" id="BMAW01117350">
    <property type="protein sequence ID" value="GFT74742.1"/>
    <property type="molecule type" value="Genomic_DNA"/>
</dbReference>
<evidence type="ECO:0000313" key="1">
    <source>
        <dbReference type="EMBL" id="GFT74742.1"/>
    </source>
</evidence>
<dbReference type="Proteomes" id="UP000887013">
    <property type="component" value="Unassembled WGS sequence"/>
</dbReference>
<dbReference type="AlphaFoldDB" id="A0A8X6PP59"/>
<evidence type="ECO:0000313" key="2">
    <source>
        <dbReference type="Proteomes" id="UP000887013"/>
    </source>
</evidence>
<gene>
    <name evidence="1" type="ORF">NPIL_623791</name>
</gene>
<accession>A0A8X6PP59</accession>